<dbReference type="Pfam" id="PF18144">
    <property type="entry name" value="SMODS"/>
    <property type="match status" value="1"/>
</dbReference>
<reference evidence="1 2" key="1">
    <citation type="submission" date="2009-07" db="EMBL/GenBank/DDBJ databases">
        <authorList>
            <person name="Madupu R."/>
            <person name="Durkin A.S."/>
            <person name="Torralba M."/>
            <person name="Methe B."/>
            <person name="Sutton G.G."/>
            <person name="Strausberg R.L."/>
            <person name="Nelson K.E."/>
        </authorList>
    </citation>
    <scope>NUCLEOTIDE SEQUENCE [LARGE SCALE GENOMIC DNA]</scope>
    <source>
        <strain evidence="1 2">SK82</strain>
    </source>
</reference>
<dbReference type="RefSeq" id="WP_005015896.1">
    <property type="nucleotide sequence ID" value="NZ_ACVR01000020.1"/>
</dbReference>
<evidence type="ECO:0000313" key="1">
    <source>
        <dbReference type="EMBL" id="EET83254.1"/>
    </source>
</evidence>
<keyword evidence="2" id="KW-1185">Reference proteome</keyword>
<proteinExistence type="predicted"/>
<dbReference type="Proteomes" id="UP000018419">
    <property type="component" value="Unassembled WGS sequence"/>
</dbReference>
<evidence type="ECO:0000313" key="2">
    <source>
        <dbReference type="Proteomes" id="UP000018419"/>
    </source>
</evidence>
<organism evidence="1 2">
    <name type="scientific">Acinetobacter radioresistens SK82</name>
    <dbReference type="NCBI Taxonomy" id="596318"/>
    <lineage>
        <taxon>Bacteria</taxon>
        <taxon>Pseudomonadati</taxon>
        <taxon>Pseudomonadota</taxon>
        <taxon>Gammaproteobacteria</taxon>
        <taxon>Moraxellales</taxon>
        <taxon>Moraxellaceae</taxon>
        <taxon>Acinetobacter</taxon>
    </lineage>
</organism>
<gene>
    <name evidence="1" type="ORF">ACIRA0001_0954</name>
</gene>
<accession>A0ABP2GN92</accession>
<dbReference type="Gene3D" id="3.30.460.90">
    <property type="match status" value="1"/>
</dbReference>
<name>A0ABP2GN92_ACIRA</name>
<evidence type="ECO:0008006" key="3">
    <source>
        <dbReference type="Google" id="ProtNLM"/>
    </source>
</evidence>
<protein>
    <recommendedName>
        <fullName evidence="3">Nucleotidyltransferase</fullName>
    </recommendedName>
</protein>
<comment type="caution">
    <text evidence="1">The sequence shown here is derived from an EMBL/GenBank/DDBJ whole genome shotgun (WGS) entry which is preliminary data.</text>
</comment>
<sequence length="335" mass="38834">MARTINGALNELVQDKVNLLKSRTDAGRRSRDHLLAQIKLLNANSAEKLDFAETYNLPFGSFSRRTKVKPLDDIDQMIGLNGGKFVWNEASNYDEAIISISNPSDKGIWSQLLNDDDTLSPIKVLNRFKRMLSNMSGYQNPQLNRRQQAVTFQMTSNEWNFDLVPCFYTQSGVYLIPSGNGNYWMQTDPRKDQTLATEVNQKYNGQILEIIRLIKYWNKIDRKTSIPSSYLLEVMLLNFYKNRSNIWQPCGTLQVEVQQCLNYIKDNIYYDVTDPKGIEGNINRLDRDLQNKIYVRTSNDLENIQNGNYYEDIGEKEKAFEYWENVLGSFFPAYG</sequence>
<dbReference type="EMBL" id="ACVR01000020">
    <property type="protein sequence ID" value="EET83254.1"/>
    <property type="molecule type" value="Genomic_DNA"/>
</dbReference>